<dbReference type="Gene3D" id="3.10.10.10">
    <property type="entry name" value="HIV Type 1 Reverse Transcriptase, subunit A, domain 1"/>
    <property type="match status" value="1"/>
</dbReference>
<dbReference type="CDD" id="cd09274">
    <property type="entry name" value="RNase_HI_RT_Ty3"/>
    <property type="match status" value="1"/>
</dbReference>
<dbReference type="PROSITE" id="PS50994">
    <property type="entry name" value="INTEGRASE"/>
    <property type="match status" value="1"/>
</dbReference>
<feature type="compositionally biased region" description="Basic and acidic residues" evidence="8">
    <location>
        <begin position="2445"/>
        <end position="2454"/>
    </location>
</feature>
<sequence length="2595" mass="287638">MEAGAGPHEGDESDDGDDSDTRRSGHGDHEPEGDCPDRTAPAGGTGDDGDAGRPTRRAASRSNWDEEPRQTAVEDDELESMNWWDALTPSQQRAMMKRFVLQPPTAPALPVAAPAAPVTTPSTPVFLQKKMKKLLIDDFHGNADESVEAWLATIPQEVQRHLTLGGSTWSTKELYYGVTAHLKGAANKWFIGVSEGIEPDERTLEFITMKMRKKYGRRETGWQIQERLRKRVQQPGERVDAFADSLVNIGFGKRVSAESYIEAFLNGLNNQIAAAQVRNWSVTTLEEAVQAAIETWGEFGEGRKVTDWKEAKQLYRSSAEQSENDSTTRNAGAKPEPADQIDWAKLGLGFGGSGIDDSAPTYDVNGKAVSEMNKASSKTPAGVLPLAALQAIAFAAGAGQVAATQLPAQTAVAGKPKVGRTLEVKGETAAVTAAAYSETSGHDGRAQGSHDQYGSGRNSYTYDGGQGNYGGGRGSYNGGQSNYTSRTGYYGGGRGSFRGGRGGQRGGYAGGGSGRGAFAPVYGGEGHYRPAGGKPIRQQKDESTCGRTNSSGTCNSTSGETSRRSTGGKRGAAVEAGALLSAEAECPVRPRKIETERKGRPKKSTNTSSGREEGGRDKNARQRGLAQGESGRVEDKEGGSGSVPNSDKNDERDGGEHGGGRVEERRLLGKRRWEEEDRGNQRQRTCCGTVADENEEKKETEPAKDVAEQEVAEPMEEASIVDGMSTAAAQRASTDAVIPVIMQSKRPLMPLKQGFLQRSLSLSGGRTKASRRRQRHTEGELARAHGILTVELRERREERAKVLRVSVRRLISELQEPTNALALNQKRQVVRGAVNKMRKAVSRVASENQMLTRRADRQIVVPPVALAVQQIQAMNYEEWAQYRKQHDQQIPRHLEEEGSLAEMRLARREGMRAAKHFRVLRRSRRLYQNKLEQERLRRDGPTRRATERQRRKKRGYQYCKQGNYGDVELIKDDAGKELRMAPLRAVGSGLVSSLPTALLALTRTYTLEARLDTCAQFSVAGIELKKYGRCITRKAPVDVVEGFGGGRIKVLGVWQFVGTTRYQQRITVNALLVDGQGSEFLVGEDWMLERQVKMDFGKRELAYRDDTGQKVILPFTCSAVQTPSTFAGERRIAVRLAKTVKIANNTNQVLRVTVDADEGTTGIFLPKPSSKRHLLMAPTVSTVRDGLVSVAVLNVDGKREKLPAREALGTWVPTDETMELLSMSGELERDRVKEWVMKLRKDDAAPLTDEAKLHIGEMEPADKDLVVAVLRQYAEIVNKKPGCPPLANTEVQHHINTGDAAPIMLRRRRHAVSENSVMDKNVDEMLEQGVIEEGQGAWGFPVVLVKKKDGSVRFCVDYRALNAITAKDVYPLPRIDETLEALCGSRRFTSLDLHAGYWQLAVAPEDKVKTAFTTRRGLFQFRRMPFGLCNAPGTFQRLMDCVLRGITWISCLVYLDDVIIFTKGSVAQHVVELAAVLERLAGAGLSLKSSKCSFATTKMEYLGHDLTPEGIQPTDRLVTAVKEFPTPTDEAAVRRFVALAGYYRKFMPGFGTKLAPLTKMLRKSAEWEWGAAQEEAFLWAKTRLSVKPVLIYPDYNLPFKLTTDASKVGLGAVLSQDQGRGDQPVAYASKINSTTVANYNISELECLAVVWAVRLFRPHLYGRRFTIVTDHIALKWLMTATEPAGRLHRWALTLQEYDFAIEYRPGRENRVADALSRSPGVVEREEQRDSGAGNDEVAVSRAEADPGPDKDTVHPILVAAVQQLEDGNDPVQKMAVYPQDDYAVDALVREGLEETTVRRVEAAELGIVQFIDANIQREQQKSAMVRKLKEKGSYRGQRVYQKADGLVYAQVAENEERVVLPVVFWALAFKEAHDSIWSGHLRGPQTYARVAQLYWWPRMREAVHDWVAACQDCGSRKAKPKVAVPPLRSVQTGDVCDRWAIDVAGPLPRTIHGNRYVIAAVEYTTRYAVAEAVPEHTAKAIAKFLMDRVVLVYGPMREIMMDGAMEFGSNATAELLKLMQAKQATPVPYRPNLLGLVERFHRTWKDMISLYIDEEQDDWDDFVPCALNAYNSSPHATHGFQPNELMLGRKLRSPAALLRRSRLVHPHRSLETYHEMLLQDLSTARELAAIALQKEQARQAMYYNRRNVRQHLPFRSNQLVWVYRPARGPKITKFGHRWRGPAQVIETAGYDNYLVRMLDTGKELVTHCSFLLSYYYPTHLLDQMAEDMELDLRDEAIAAADIDSEDEDATADETAATEPAEASQDPAPESAQDILATLSGIAAENADDSSEPTTIVTGGKDRRGQAREDAPARRPAGIAENAADRTDRLQNQEADAAQTPQPTTGKRKRRTTPAAEADKQIEQQPDGGGDAAERRLRQTQARTPADGQKQHIASRTRARMREAAYRHTDEASFPERSSSPSRAFAPLTVLAGRDSVREQSAAANADERAVHEDASAGTPSTANKQPAAENAAATAIRNAEEEGHDARRRREIPDSADDEPIIYVFAGQGRRGVDSLVSTHPRLSRLQPNESVRECRRRRYRTRTGRYVLEFQVERLTDRPTGDSRMWINFRDYEQLWREGRVQSDEPEAVTSPME</sequence>
<dbReference type="FunFam" id="3.30.70.270:FF:000020">
    <property type="entry name" value="Transposon Tf2-6 polyprotein-like Protein"/>
    <property type="match status" value="1"/>
</dbReference>
<gene>
    <name evidence="11" type="ORF">PR003_g23825</name>
</gene>
<evidence type="ECO:0000256" key="5">
    <source>
        <dbReference type="ARBA" id="ARBA00022759"/>
    </source>
</evidence>
<dbReference type="GO" id="GO:0006508">
    <property type="term" value="P:proteolysis"/>
    <property type="evidence" value="ECO:0007669"/>
    <property type="project" value="UniProtKB-KW"/>
</dbReference>
<feature type="region of interest" description="Disordered" evidence="8">
    <location>
        <begin position="2241"/>
        <end position="2269"/>
    </location>
</feature>
<dbReference type="Pfam" id="PF00078">
    <property type="entry name" value="RVT_1"/>
    <property type="match status" value="1"/>
</dbReference>
<name>A0A6A4CSY3_9STRA</name>
<protein>
    <recommendedName>
        <fullName evidence="13">Reverse transcriptase</fullName>
    </recommendedName>
</protein>
<dbReference type="Gene3D" id="3.30.70.270">
    <property type="match status" value="2"/>
</dbReference>
<feature type="compositionally biased region" description="Polar residues" evidence="8">
    <location>
        <begin position="449"/>
        <end position="461"/>
    </location>
</feature>
<feature type="compositionally biased region" description="Acidic residues" evidence="8">
    <location>
        <begin position="2242"/>
        <end position="2251"/>
    </location>
</feature>
<keyword evidence="1" id="KW-0645">Protease</keyword>
<dbReference type="PROSITE" id="PS50878">
    <property type="entry name" value="RT_POL"/>
    <property type="match status" value="1"/>
</dbReference>
<dbReference type="SUPFAM" id="SSF53098">
    <property type="entry name" value="Ribonuclease H-like"/>
    <property type="match status" value="1"/>
</dbReference>
<evidence type="ECO:0000313" key="12">
    <source>
        <dbReference type="Proteomes" id="UP000434957"/>
    </source>
</evidence>
<dbReference type="CDD" id="cd01647">
    <property type="entry name" value="RT_LTR"/>
    <property type="match status" value="1"/>
</dbReference>
<dbReference type="Pfam" id="PF17917">
    <property type="entry name" value="RT_RNaseH"/>
    <property type="match status" value="1"/>
</dbReference>
<evidence type="ECO:0000256" key="3">
    <source>
        <dbReference type="ARBA" id="ARBA00022695"/>
    </source>
</evidence>
<feature type="compositionally biased region" description="Polar residues" evidence="8">
    <location>
        <begin position="315"/>
        <end position="330"/>
    </location>
</feature>
<dbReference type="EMBL" id="QXFT01002574">
    <property type="protein sequence ID" value="KAE9296171.1"/>
    <property type="molecule type" value="Genomic_DNA"/>
</dbReference>
<dbReference type="InterPro" id="IPR043128">
    <property type="entry name" value="Rev_trsase/Diguanyl_cyclase"/>
</dbReference>
<evidence type="ECO:0000256" key="6">
    <source>
        <dbReference type="ARBA" id="ARBA00022801"/>
    </source>
</evidence>
<dbReference type="Gene3D" id="1.10.340.70">
    <property type="match status" value="1"/>
</dbReference>
<keyword evidence="7" id="KW-0695">RNA-directed DNA polymerase</keyword>
<comment type="caution">
    <text evidence="11">The sequence shown here is derived from an EMBL/GenBank/DDBJ whole genome shotgun (WGS) entry which is preliminary data.</text>
</comment>
<dbReference type="Gene3D" id="3.30.420.10">
    <property type="entry name" value="Ribonuclease H-like superfamily/Ribonuclease H"/>
    <property type="match status" value="1"/>
</dbReference>
<dbReference type="SUPFAM" id="SSF56672">
    <property type="entry name" value="DNA/RNA polymerases"/>
    <property type="match status" value="1"/>
</dbReference>
<proteinExistence type="predicted"/>
<reference evidence="11 12" key="1">
    <citation type="submission" date="2018-08" db="EMBL/GenBank/DDBJ databases">
        <title>Genomic investigation of the strawberry pathogen Phytophthora fragariae indicates pathogenicity is determined by transcriptional variation in three key races.</title>
        <authorList>
            <person name="Adams T.M."/>
            <person name="Armitage A.D."/>
            <person name="Sobczyk M.K."/>
            <person name="Bates H.J."/>
            <person name="Dunwell J.M."/>
            <person name="Nellist C.F."/>
            <person name="Harrison R.J."/>
        </authorList>
    </citation>
    <scope>NUCLEOTIDE SEQUENCE [LARGE SCALE GENOMIC DNA]</scope>
    <source>
        <strain evidence="11 12">SCRP333</strain>
    </source>
</reference>
<keyword evidence="6" id="KW-0378">Hydrolase</keyword>
<feature type="compositionally biased region" description="Low complexity" evidence="8">
    <location>
        <begin position="548"/>
        <end position="560"/>
    </location>
</feature>
<dbReference type="FunFam" id="3.10.10.10:FF:000007">
    <property type="entry name" value="Retrovirus-related Pol polyprotein from transposon 17.6-like Protein"/>
    <property type="match status" value="1"/>
</dbReference>
<dbReference type="GO" id="GO:0015074">
    <property type="term" value="P:DNA integration"/>
    <property type="evidence" value="ECO:0007669"/>
    <property type="project" value="InterPro"/>
</dbReference>
<evidence type="ECO:0000313" key="11">
    <source>
        <dbReference type="EMBL" id="KAE9296171.1"/>
    </source>
</evidence>
<evidence type="ECO:0000256" key="8">
    <source>
        <dbReference type="SAM" id="MobiDB-lite"/>
    </source>
</evidence>
<feature type="compositionally biased region" description="Low complexity" evidence="8">
    <location>
        <begin position="2252"/>
        <end position="2263"/>
    </location>
</feature>
<dbReference type="InterPro" id="IPR012337">
    <property type="entry name" value="RNaseH-like_sf"/>
</dbReference>
<feature type="compositionally biased region" description="Basic and acidic residues" evidence="8">
    <location>
        <begin position="586"/>
        <end position="598"/>
    </location>
</feature>
<dbReference type="InterPro" id="IPR050951">
    <property type="entry name" value="Retrovirus_Pol_polyprotein"/>
</dbReference>
<keyword evidence="4" id="KW-0540">Nuclease</keyword>
<dbReference type="InterPro" id="IPR001584">
    <property type="entry name" value="Integrase_cat-core"/>
</dbReference>
<dbReference type="Proteomes" id="UP000434957">
    <property type="component" value="Unassembled WGS sequence"/>
</dbReference>
<feature type="region of interest" description="Disordered" evidence="8">
    <location>
        <begin position="1"/>
        <end position="73"/>
    </location>
</feature>
<evidence type="ECO:0000256" key="7">
    <source>
        <dbReference type="ARBA" id="ARBA00022918"/>
    </source>
</evidence>
<evidence type="ECO:0000259" key="10">
    <source>
        <dbReference type="PROSITE" id="PS50994"/>
    </source>
</evidence>
<dbReference type="Pfam" id="PF17921">
    <property type="entry name" value="Integrase_H2C2"/>
    <property type="match status" value="1"/>
</dbReference>
<feature type="compositionally biased region" description="Basic and acidic residues" evidence="8">
    <location>
        <begin position="2299"/>
        <end position="2312"/>
    </location>
</feature>
<feature type="compositionally biased region" description="Basic and acidic residues" evidence="8">
    <location>
        <begin position="610"/>
        <end position="620"/>
    </location>
</feature>
<keyword evidence="2" id="KW-0808">Transferase</keyword>
<feature type="compositionally biased region" description="Basic and acidic residues" evidence="8">
    <location>
        <begin position="647"/>
        <end position="680"/>
    </location>
</feature>
<feature type="region of interest" description="Disordered" evidence="8">
    <location>
        <begin position="2437"/>
        <end position="2473"/>
    </location>
</feature>
<keyword evidence="12" id="KW-1185">Reference proteome</keyword>
<dbReference type="GO" id="GO:0008233">
    <property type="term" value="F:peptidase activity"/>
    <property type="evidence" value="ECO:0007669"/>
    <property type="project" value="UniProtKB-KW"/>
</dbReference>
<keyword evidence="5" id="KW-0255">Endonuclease</keyword>
<feature type="region of interest" description="Disordered" evidence="8">
    <location>
        <begin position="315"/>
        <end position="338"/>
    </location>
</feature>
<feature type="compositionally biased region" description="Low complexity" evidence="8">
    <location>
        <begin position="2462"/>
        <end position="2473"/>
    </location>
</feature>
<dbReference type="GO" id="GO:0003964">
    <property type="term" value="F:RNA-directed DNA polymerase activity"/>
    <property type="evidence" value="ECO:0007669"/>
    <property type="project" value="UniProtKB-KW"/>
</dbReference>
<feature type="compositionally biased region" description="Basic and acidic residues" evidence="8">
    <location>
        <begin position="19"/>
        <end position="37"/>
    </location>
</feature>
<evidence type="ECO:0000256" key="2">
    <source>
        <dbReference type="ARBA" id="ARBA00022679"/>
    </source>
</evidence>
<dbReference type="InterPro" id="IPR036397">
    <property type="entry name" value="RNaseH_sf"/>
</dbReference>
<feature type="domain" description="Reverse transcriptase" evidence="9">
    <location>
        <begin position="1326"/>
        <end position="1506"/>
    </location>
</feature>
<feature type="region of interest" description="Disordered" evidence="8">
    <location>
        <begin position="2282"/>
        <end position="2421"/>
    </location>
</feature>
<feature type="region of interest" description="Disordered" evidence="8">
    <location>
        <begin position="933"/>
        <end position="954"/>
    </location>
</feature>
<dbReference type="GO" id="GO:0004519">
    <property type="term" value="F:endonuclease activity"/>
    <property type="evidence" value="ECO:0007669"/>
    <property type="project" value="UniProtKB-KW"/>
</dbReference>
<feature type="compositionally biased region" description="Basic and acidic residues" evidence="8">
    <location>
        <begin position="695"/>
        <end position="707"/>
    </location>
</feature>
<dbReference type="InterPro" id="IPR041588">
    <property type="entry name" value="Integrase_H2C2"/>
</dbReference>
<dbReference type="PANTHER" id="PTHR37984:SF5">
    <property type="entry name" value="PROTEIN NYNRIN-LIKE"/>
    <property type="match status" value="1"/>
</dbReference>
<feature type="compositionally biased region" description="Basic and acidic residues" evidence="8">
    <location>
        <begin position="1742"/>
        <end position="1751"/>
    </location>
</feature>
<dbReference type="PANTHER" id="PTHR37984">
    <property type="entry name" value="PROTEIN CBG26694"/>
    <property type="match status" value="1"/>
</dbReference>
<feature type="region of interest" description="Disordered" evidence="8">
    <location>
        <begin position="436"/>
        <end position="466"/>
    </location>
</feature>
<dbReference type="InterPro" id="IPR043502">
    <property type="entry name" value="DNA/RNA_pol_sf"/>
</dbReference>
<feature type="compositionally biased region" description="Basic and acidic residues" evidence="8">
    <location>
        <begin position="933"/>
        <end position="948"/>
    </location>
</feature>
<dbReference type="InterPro" id="IPR041373">
    <property type="entry name" value="RT_RNaseH"/>
</dbReference>
<keyword evidence="3" id="KW-0548">Nucleotidyltransferase</keyword>
<evidence type="ECO:0000256" key="1">
    <source>
        <dbReference type="ARBA" id="ARBA00022670"/>
    </source>
</evidence>
<evidence type="ECO:0000259" key="9">
    <source>
        <dbReference type="PROSITE" id="PS50878"/>
    </source>
</evidence>
<feature type="domain" description="Integrase catalytic" evidence="10">
    <location>
        <begin position="1922"/>
        <end position="2090"/>
    </location>
</feature>
<feature type="region of interest" description="Disordered" evidence="8">
    <location>
        <begin position="521"/>
        <end position="711"/>
    </location>
</feature>
<feature type="compositionally biased region" description="Basic and acidic residues" evidence="8">
    <location>
        <begin position="2399"/>
        <end position="2410"/>
    </location>
</feature>
<dbReference type="GO" id="GO:0003676">
    <property type="term" value="F:nucleic acid binding"/>
    <property type="evidence" value="ECO:0007669"/>
    <property type="project" value="InterPro"/>
</dbReference>
<accession>A0A6A4CSY3</accession>
<organism evidence="11 12">
    <name type="scientific">Phytophthora rubi</name>
    <dbReference type="NCBI Taxonomy" id="129364"/>
    <lineage>
        <taxon>Eukaryota</taxon>
        <taxon>Sar</taxon>
        <taxon>Stramenopiles</taxon>
        <taxon>Oomycota</taxon>
        <taxon>Peronosporomycetes</taxon>
        <taxon>Peronosporales</taxon>
        <taxon>Peronosporaceae</taxon>
        <taxon>Phytophthora</taxon>
    </lineage>
</organism>
<evidence type="ECO:0008006" key="13">
    <source>
        <dbReference type="Google" id="ProtNLM"/>
    </source>
</evidence>
<evidence type="ECO:0000256" key="4">
    <source>
        <dbReference type="ARBA" id="ARBA00022722"/>
    </source>
</evidence>
<feature type="region of interest" description="Disordered" evidence="8">
    <location>
        <begin position="1712"/>
        <end position="1751"/>
    </location>
</feature>
<dbReference type="InterPro" id="IPR000477">
    <property type="entry name" value="RT_dom"/>
</dbReference>